<dbReference type="CDD" id="cd03221">
    <property type="entry name" value="ABCF_EF-3"/>
    <property type="match status" value="2"/>
</dbReference>
<proteinExistence type="inferred from homology"/>
<dbReference type="GO" id="GO:0003677">
    <property type="term" value="F:DNA binding"/>
    <property type="evidence" value="ECO:0007669"/>
    <property type="project" value="InterPro"/>
</dbReference>
<dbReference type="InterPro" id="IPR050611">
    <property type="entry name" value="ABCF"/>
</dbReference>
<dbReference type="STRING" id="1120955.SAMN03080610_01389"/>
<dbReference type="Proteomes" id="UP000199347">
    <property type="component" value="Unassembled WGS sequence"/>
</dbReference>
<keyword evidence="4 8" id="KW-0067">ATP-binding</keyword>
<dbReference type="GO" id="GO:0016887">
    <property type="term" value="F:ATP hydrolysis activity"/>
    <property type="evidence" value="ECO:0007669"/>
    <property type="project" value="InterPro"/>
</dbReference>
<evidence type="ECO:0000256" key="1">
    <source>
        <dbReference type="ARBA" id="ARBA00005417"/>
    </source>
</evidence>
<dbReference type="Pfam" id="PF00005">
    <property type="entry name" value="ABC_tran"/>
    <property type="match status" value="2"/>
</dbReference>
<gene>
    <name evidence="8" type="ORF">SAMN03080610_01389</name>
</gene>
<dbReference type="InterPro" id="IPR017871">
    <property type="entry name" value="ABC_transporter-like_CS"/>
</dbReference>
<dbReference type="PROSITE" id="PS00211">
    <property type="entry name" value="ABC_TRANSPORTER_1"/>
    <property type="match status" value="2"/>
</dbReference>
<feature type="coiled-coil region" evidence="5">
    <location>
        <begin position="257"/>
        <end position="284"/>
    </location>
</feature>
<comment type="similarity">
    <text evidence="1">Belongs to the ABC transporter superfamily.</text>
</comment>
<dbReference type="PANTHER" id="PTHR19211">
    <property type="entry name" value="ATP-BINDING TRANSPORT PROTEIN-RELATED"/>
    <property type="match status" value="1"/>
</dbReference>
<dbReference type="EMBL" id="FMVW01000002">
    <property type="protein sequence ID" value="SCZ31638.1"/>
    <property type="molecule type" value="Genomic_DNA"/>
</dbReference>
<dbReference type="AlphaFoldDB" id="A0A1G5N404"/>
<evidence type="ECO:0000259" key="7">
    <source>
        <dbReference type="PROSITE" id="PS50893"/>
    </source>
</evidence>
<reference evidence="8 9" key="1">
    <citation type="submission" date="2016-10" db="EMBL/GenBank/DDBJ databases">
        <authorList>
            <person name="de Groot N.N."/>
        </authorList>
    </citation>
    <scope>NUCLEOTIDE SEQUENCE [LARGE SCALE GENOMIC DNA]</scope>
    <source>
        <strain evidence="8 9">DSM 2698</strain>
    </source>
</reference>
<dbReference type="InterPro" id="IPR037118">
    <property type="entry name" value="Val-tRNA_synth_C_sf"/>
</dbReference>
<organism evidence="8 9">
    <name type="scientific">Afifella marina DSM 2698</name>
    <dbReference type="NCBI Taxonomy" id="1120955"/>
    <lineage>
        <taxon>Bacteria</taxon>
        <taxon>Pseudomonadati</taxon>
        <taxon>Pseudomonadota</taxon>
        <taxon>Alphaproteobacteria</taxon>
        <taxon>Hyphomicrobiales</taxon>
        <taxon>Afifellaceae</taxon>
        <taxon>Afifella</taxon>
    </lineage>
</organism>
<evidence type="ECO:0000313" key="9">
    <source>
        <dbReference type="Proteomes" id="UP000199347"/>
    </source>
</evidence>
<keyword evidence="3" id="KW-0547">Nucleotide-binding</keyword>
<evidence type="ECO:0000256" key="3">
    <source>
        <dbReference type="ARBA" id="ARBA00022741"/>
    </source>
</evidence>
<accession>A0A1G5N404</accession>
<dbReference type="InterPro" id="IPR027417">
    <property type="entry name" value="P-loop_NTPase"/>
</dbReference>
<dbReference type="PANTHER" id="PTHR19211:SF14">
    <property type="entry name" value="ATP-BINDING CASSETTE SUB-FAMILY F MEMBER 1"/>
    <property type="match status" value="1"/>
</dbReference>
<feature type="region of interest" description="Disordered" evidence="6">
    <location>
        <begin position="549"/>
        <end position="577"/>
    </location>
</feature>
<dbReference type="InterPro" id="IPR003439">
    <property type="entry name" value="ABC_transporter-like_ATP-bd"/>
</dbReference>
<evidence type="ECO:0000313" key="8">
    <source>
        <dbReference type="EMBL" id="SCZ31638.1"/>
    </source>
</evidence>
<name>A0A1G5N404_AFIMA</name>
<evidence type="ECO:0000256" key="6">
    <source>
        <dbReference type="SAM" id="MobiDB-lite"/>
    </source>
</evidence>
<dbReference type="FunFam" id="3.40.50.300:FF:000011">
    <property type="entry name" value="Putative ABC transporter ATP-binding component"/>
    <property type="match status" value="1"/>
</dbReference>
<dbReference type="Gene3D" id="1.10.287.380">
    <property type="entry name" value="Valyl-tRNA synthetase, C-terminal domain"/>
    <property type="match status" value="1"/>
</dbReference>
<feature type="domain" description="ABC transporter" evidence="7">
    <location>
        <begin position="337"/>
        <end position="552"/>
    </location>
</feature>
<dbReference type="InterPro" id="IPR032781">
    <property type="entry name" value="ABC_tran_Xtn"/>
</dbReference>
<keyword evidence="5" id="KW-0175">Coiled coil</keyword>
<dbReference type="Pfam" id="PF12848">
    <property type="entry name" value="ABC_tran_Xtn"/>
    <property type="match status" value="1"/>
</dbReference>
<keyword evidence="2" id="KW-0677">Repeat</keyword>
<protein>
    <submittedName>
        <fullName evidence="8">ATP-binding cassette, subfamily F, member 3</fullName>
    </submittedName>
</protein>
<dbReference type="GO" id="GO:0005524">
    <property type="term" value="F:ATP binding"/>
    <property type="evidence" value="ECO:0007669"/>
    <property type="project" value="UniProtKB-KW"/>
</dbReference>
<feature type="domain" description="ABC transporter" evidence="7">
    <location>
        <begin position="28"/>
        <end position="269"/>
    </location>
</feature>
<keyword evidence="9" id="KW-1185">Reference proteome</keyword>
<evidence type="ECO:0000256" key="2">
    <source>
        <dbReference type="ARBA" id="ARBA00022737"/>
    </source>
</evidence>
<dbReference type="SUPFAM" id="SSF52540">
    <property type="entry name" value="P-loop containing nucleoside triphosphate hydrolases"/>
    <property type="match status" value="2"/>
</dbReference>
<dbReference type="PROSITE" id="PS50893">
    <property type="entry name" value="ABC_TRANSPORTER_2"/>
    <property type="match status" value="2"/>
</dbReference>
<dbReference type="Gene3D" id="3.40.50.300">
    <property type="entry name" value="P-loop containing nucleotide triphosphate hydrolases"/>
    <property type="match status" value="2"/>
</dbReference>
<evidence type="ECO:0000256" key="4">
    <source>
        <dbReference type="ARBA" id="ARBA00022840"/>
    </source>
</evidence>
<dbReference type="SMART" id="SM00382">
    <property type="entry name" value="AAA"/>
    <property type="match status" value="2"/>
</dbReference>
<sequence>MRIASAKSARDSKRLPSARLSLYALAMLQLSNITLRIAGRTLIDKASLNLPAGSKVGFVGKNGAGKTTLFRAIAGDIAPDEGEIILPKRARIGRVLQEAPGGPETLIETVLAADEERSRLLAETETAKEGGRIGEIHTRLAEIGAHEAEARAARILKGLGFDEEAQNRPCSEFSGGWRMRVALAAVLFTEPDLLLLDEPTNYLDLEGSLWLERYIARYRHSAILISHDRDLLNNAVRMIVHLSEQKLTTYSGGYDSFERQRAERQALQAKLKDKQEAQRKHMEAFVDRFRAKASKARQAQSRLKALAKLQPVSTIADETVLPFRFPDPEKRAAPPILQLEGVSVGYEPGHPILTDLNLRIDDDDRIALLGANGNGKSTFAKLISGQLEAETGIFKRSNKLKIGFFAQHQLDELIPGQSAVEHIRARLPDLSEPQLRARVAQMGLATQKMDTKAKDLSGGEKARLLMGLATLGKPHLLILDEPTNHLDVDSREALIHALNDYSGAVILISHDRHLIEASVDRLWLTSKGTVAPYDGDIEDYRREVLEGPAKKPAAEKAPAAPAAGRQKQADKRRASAPLRQKLKECERLIDVFTNEIEALDEELASPALHRAMPEKAATLAKKRGEKAAMLERLEERWIELGAMLEELGREPDAA</sequence>
<evidence type="ECO:0000256" key="5">
    <source>
        <dbReference type="SAM" id="Coils"/>
    </source>
</evidence>
<dbReference type="InterPro" id="IPR003593">
    <property type="entry name" value="AAA+_ATPase"/>
</dbReference>